<organism evidence="2 3">
    <name type="scientific">Porites lobata</name>
    <dbReference type="NCBI Taxonomy" id="104759"/>
    <lineage>
        <taxon>Eukaryota</taxon>
        <taxon>Metazoa</taxon>
        <taxon>Cnidaria</taxon>
        <taxon>Anthozoa</taxon>
        <taxon>Hexacorallia</taxon>
        <taxon>Scleractinia</taxon>
        <taxon>Fungiina</taxon>
        <taxon>Poritidae</taxon>
        <taxon>Porites</taxon>
    </lineage>
</organism>
<dbReference type="InterPro" id="IPR038765">
    <property type="entry name" value="Papain-like_cys_pep_sf"/>
</dbReference>
<gene>
    <name evidence="2" type="ORF">PLOB_00004043</name>
</gene>
<dbReference type="InterPro" id="IPR050704">
    <property type="entry name" value="Peptidase_C85-like"/>
</dbReference>
<dbReference type="InterPro" id="IPR003323">
    <property type="entry name" value="OTU_dom"/>
</dbReference>
<keyword evidence="3" id="KW-1185">Reference proteome</keyword>
<dbReference type="SUPFAM" id="SSF54001">
    <property type="entry name" value="Cysteine proteinases"/>
    <property type="match status" value="1"/>
</dbReference>
<comment type="caution">
    <text evidence="2">The sequence shown here is derived from an EMBL/GenBank/DDBJ whole genome shotgun (WGS) entry which is preliminary data.</text>
</comment>
<dbReference type="Gene3D" id="3.90.70.80">
    <property type="match status" value="1"/>
</dbReference>
<dbReference type="Pfam" id="PF02338">
    <property type="entry name" value="OTU"/>
    <property type="match status" value="1"/>
</dbReference>
<dbReference type="PROSITE" id="PS50802">
    <property type="entry name" value="OTU"/>
    <property type="match status" value="1"/>
</dbReference>
<dbReference type="PANTHER" id="PTHR12419">
    <property type="entry name" value="OTU DOMAIN CONTAINING PROTEIN"/>
    <property type="match status" value="1"/>
</dbReference>
<dbReference type="CDD" id="cd22758">
    <property type="entry name" value="OTU_232R-like"/>
    <property type="match status" value="1"/>
</dbReference>
<proteinExistence type="predicted"/>
<reference evidence="2 3" key="1">
    <citation type="submission" date="2022-05" db="EMBL/GenBank/DDBJ databases">
        <authorList>
            <consortium name="Genoscope - CEA"/>
            <person name="William W."/>
        </authorList>
    </citation>
    <scope>NUCLEOTIDE SEQUENCE [LARGE SCALE GENOMIC DNA]</scope>
</reference>
<dbReference type="Proteomes" id="UP001159405">
    <property type="component" value="Unassembled WGS sequence"/>
</dbReference>
<dbReference type="PANTHER" id="PTHR12419:SF11">
    <property type="entry name" value="OTU DOMAIN-CONTAINING PROTEIN DDB_G0284757"/>
    <property type="match status" value="1"/>
</dbReference>
<evidence type="ECO:0000313" key="3">
    <source>
        <dbReference type="Proteomes" id="UP001159405"/>
    </source>
</evidence>
<feature type="domain" description="OTU" evidence="1">
    <location>
        <begin position="41"/>
        <end position="176"/>
    </location>
</feature>
<evidence type="ECO:0000313" key="2">
    <source>
        <dbReference type="EMBL" id="CAH3160670.1"/>
    </source>
</evidence>
<dbReference type="EMBL" id="CALNXK010000117">
    <property type="protein sequence ID" value="CAH3160670.1"/>
    <property type="molecule type" value="Genomic_DNA"/>
</dbReference>
<sequence>LFAIITGGRAFDALRQIERETIQWTTKLQSNLETIAHEKGFTISENEGGGNCMFIALSEQLDQAKGIKISHQELRQRVVQYLKENPKMRDGTELFHFVHRYPSWDAYLTSMMADGTWGDHVILHGAANCYEMCVHVISSLGHDSDVIICEEFDVTGSKRLVLGHVAEVHYVSLFPHKGGKDV</sequence>
<protein>
    <recommendedName>
        <fullName evidence="1">OTU domain-containing protein</fullName>
    </recommendedName>
</protein>
<feature type="non-terminal residue" evidence="2">
    <location>
        <position position="1"/>
    </location>
</feature>
<name>A0ABN8QF94_9CNID</name>
<accession>A0ABN8QF94</accession>
<evidence type="ECO:0000259" key="1">
    <source>
        <dbReference type="PROSITE" id="PS50802"/>
    </source>
</evidence>